<dbReference type="Pfam" id="PF15025">
    <property type="entry name" value="C5orf34-like_N"/>
    <property type="match status" value="1"/>
</dbReference>
<gene>
    <name evidence="2" type="ORF">OSTQU699_LOCUS7833</name>
</gene>
<sequence length="377" mass="40630">MAPPGDAPRLPPVDRAPDLLRVAVAPDGRVKATFADNSILLLDPSGASFIHISSQGAHVRQLSEFAVSRFAAPLALALDFRNRHLDQPFYCRWLRARASAQAFTTGDPIRSVRWPASAEAAIQSGAMRASGDGGVAVRSEEGCARLALHGQGTRFAVSFPLLIGSAASGRYEYVWQTQAFPAGRHPQRWTPGLALALAGRKLLLGGQESANVAATDNDNGNCAHVVSNLTRTTTLPACPDPVTQCAAGANDFPNPSWWFEPTTALLPRGEAIMIEWTPDATYHYLPGEDEVEAWIHADASVMSTFRGGRFLRHRREGAGADAERVYAAHAVPRWGWTAERGRECPLAGIASHALALRLGPRSRSPLPQSLLLRVVFV</sequence>
<dbReference type="InterPro" id="IPR053901">
    <property type="entry name" value="C5orf34-like"/>
</dbReference>
<dbReference type="InterPro" id="IPR027830">
    <property type="entry name" value="C5orf34-like_N"/>
</dbReference>
<evidence type="ECO:0000313" key="2">
    <source>
        <dbReference type="EMBL" id="CAD7702476.1"/>
    </source>
</evidence>
<feature type="domain" description="C5orf34-like N-terminal" evidence="1">
    <location>
        <begin position="26"/>
        <end position="82"/>
    </location>
</feature>
<feature type="non-terminal residue" evidence="2">
    <location>
        <position position="377"/>
    </location>
</feature>
<dbReference type="PANTHER" id="PTHR34531:SF1">
    <property type="entry name" value="CHROMOSOME 5 OPEN READING FRAME 34"/>
    <property type="match status" value="1"/>
</dbReference>
<comment type="caution">
    <text evidence="2">The sequence shown here is derived from an EMBL/GenBank/DDBJ whole genome shotgun (WGS) entry which is preliminary data.</text>
</comment>
<name>A0A8S1J451_9CHLO</name>
<keyword evidence="3" id="KW-1185">Reference proteome</keyword>
<proteinExistence type="predicted"/>
<dbReference type="OrthoDB" id="75908at2759"/>
<dbReference type="PANTHER" id="PTHR34531">
    <property type="entry name" value="ZGC:153352"/>
    <property type="match status" value="1"/>
</dbReference>
<dbReference type="EMBL" id="CAJHUC010001840">
    <property type="protein sequence ID" value="CAD7702476.1"/>
    <property type="molecule type" value="Genomic_DNA"/>
</dbReference>
<dbReference type="Proteomes" id="UP000708148">
    <property type="component" value="Unassembled WGS sequence"/>
</dbReference>
<accession>A0A8S1J451</accession>
<evidence type="ECO:0000259" key="1">
    <source>
        <dbReference type="Pfam" id="PF15025"/>
    </source>
</evidence>
<protein>
    <recommendedName>
        <fullName evidence="1">C5orf34-like N-terminal domain-containing protein</fullName>
    </recommendedName>
</protein>
<reference evidence="2" key="1">
    <citation type="submission" date="2020-12" db="EMBL/GenBank/DDBJ databases">
        <authorList>
            <person name="Iha C."/>
        </authorList>
    </citation>
    <scope>NUCLEOTIDE SEQUENCE</scope>
</reference>
<evidence type="ECO:0000313" key="3">
    <source>
        <dbReference type="Proteomes" id="UP000708148"/>
    </source>
</evidence>
<dbReference type="AlphaFoldDB" id="A0A8S1J451"/>
<organism evidence="2 3">
    <name type="scientific">Ostreobium quekettii</name>
    <dbReference type="NCBI Taxonomy" id="121088"/>
    <lineage>
        <taxon>Eukaryota</taxon>
        <taxon>Viridiplantae</taxon>
        <taxon>Chlorophyta</taxon>
        <taxon>core chlorophytes</taxon>
        <taxon>Ulvophyceae</taxon>
        <taxon>TCBD clade</taxon>
        <taxon>Bryopsidales</taxon>
        <taxon>Ostreobineae</taxon>
        <taxon>Ostreobiaceae</taxon>
        <taxon>Ostreobium</taxon>
    </lineage>
</organism>